<comment type="caution">
    <text evidence="1">The sequence shown here is derived from an EMBL/GenBank/DDBJ whole genome shotgun (WGS) entry which is preliminary data.</text>
</comment>
<keyword evidence="2" id="KW-1185">Reference proteome</keyword>
<organism evidence="1 2">
    <name type="scientific">Rhododendron molle</name>
    <name type="common">Chinese azalea</name>
    <name type="synonym">Azalea mollis</name>
    <dbReference type="NCBI Taxonomy" id="49168"/>
    <lineage>
        <taxon>Eukaryota</taxon>
        <taxon>Viridiplantae</taxon>
        <taxon>Streptophyta</taxon>
        <taxon>Embryophyta</taxon>
        <taxon>Tracheophyta</taxon>
        <taxon>Spermatophyta</taxon>
        <taxon>Magnoliopsida</taxon>
        <taxon>eudicotyledons</taxon>
        <taxon>Gunneridae</taxon>
        <taxon>Pentapetalae</taxon>
        <taxon>asterids</taxon>
        <taxon>Ericales</taxon>
        <taxon>Ericaceae</taxon>
        <taxon>Ericoideae</taxon>
        <taxon>Rhodoreae</taxon>
        <taxon>Rhododendron</taxon>
    </lineage>
</organism>
<protein>
    <submittedName>
        <fullName evidence="1">Uncharacterized protein</fullName>
    </submittedName>
</protein>
<evidence type="ECO:0000313" key="1">
    <source>
        <dbReference type="EMBL" id="KAI8550009.1"/>
    </source>
</evidence>
<name>A0ACC0NAW0_RHOML</name>
<gene>
    <name evidence="1" type="ORF">RHMOL_Rhmol06G0070600</name>
</gene>
<accession>A0ACC0NAW0</accession>
<reference evidence="1" key="1">
    <citation type="submission" date="2022-02" db="EMBL/GenBank/DDBJ databases">
        <title>Plant Genome Project.</title>
        <authorList>
            <person name="Zhang R.-G."/>
        </authorList>
    </citation>
    <scope>NUCLEOTIDE SEQUENCE</scope>
    <source>
        <strain evidence="1">AT1</strain>
    </source>
</reference>
<proteinExistence type="predicted"/>
<sequence length="508" mass="57493">MDQTWLYFISTALILFLFLLKFLQKPSPRKNPPPSPPSLPVIGHLHLMKEPIHRELENLSKKYGPILALRFGSHPVLILSSPSAVEELFSKNDLIFANRPRFLVGELLNYNYTTLGASSYGDHWRNLRRLTATEIFSTAKMNAFLGIRQEEVRSLLKTLFRDSPKGFVKVEMKSRLSELSFNIIMRMVAGKRYFGVEVEDSEEAREFRLLIRDLFELSGASNPGDFVPFLRWIDFGKIEKRMLRIQKKMDAFLQGLIEEKRLEDDGKVFERKGGKTKSMIDSMLGLQDSDPHYYSDEIIKGNVLTMLSAGSDTSSLTIEWAMSLLLNHPEVLDKARAELDAVVAENRLVDESDLSKLPYLQNVINETLRLFPVAPLLVPHESSDDCTIGGYDVARGTMLLVNAWAIHRDPKVWEDPMSFRPERFEDGENQAYGLIPFGVGRRSCPGAGLGNRVVGLALAALIQCFDWVRIGDELVDMSEGPGLTMPKSKPLEALCRPREMMVNVLSEL</sequence>
<evidence type="ECO:0000313" key="2">
    <source>
        <dbReference type="Proteomes" id="UP001062846"/>
    </source>
</evidence>
<dbReference type="EMBL" id="CM046393">
    <property type="protein sequence ID" value="KAI8550009.1"/>
    <property type="molecule type" value="Genomic_DNA"/>
</dbReference>
<dbReference type="Proteomes" id="UP001062846">
    <property type="component" value="Chromosome 6"/>
</dbReference>